<feature type="compositionally biased region" description="Basic and acidic residues" evidence="6">
    <location>
        <begin position="224"/>
        <end position="251"/>
    </location>
</feature>
<dbReference type="EMBL" id="CP001575">
    <property type="protein sequence ID" value="ACO69120.1"/>
    <property type="molecule type" value="Genomic_DNA"/>
</dbReference>
<feature type="region of interest" description="Disordered" evidence="6">
    <location>
        <begin position="804"/>
        <end position="975"/>
    </location>
</feature>
<feature type="chain" id="PRO_5002909286" description="SUN domain-containing protein" evidence="8">
    <location>
        <begin position="27"/>
        <end position="1182"/>
    </location>
</feature>
<evidence type="ECO:0000313" key="10">
    <source>
        <dbReference type="EMBL" id="ACO69120.1"/>
    </source>
</evidence>
<dbReference type="InterPro" id="IPR008979">
    <property type="entry name" value="Galactose-bd-like_sf"/>
</dbReference>
<keyword evidence="11" id="KW-1185">Reference proteome</keyword>
<dbReference type="InterPro" id="IPR045120">
    <property type="entry name" value="Suco/Slp1-like"/>
</dbReference>
<evidence type="ECO:0000256" key="8">
    <source>
        <dbReference type="SAM" id="SignalP"/>
    </source>
</evidence>
<dbReference type="AlphaFoldDB" id="C1FFP9"/>
<feature type="coiled-coil region" evidence="5">
    <location>
        <begin position="1011"/>
        <end position="1038"/>
    </location>
</feature>
<accession>C1FFP9</accession>
<evidence type="ECO:0000256" key="1">
    <source>
        <dbReference type="ARBA" id="ARBA00004308"/>
    </source>
</evidence>
<keyword evidence="8" id="KW-0732">Signal</keyword>
<dbReference type="GeneID" id="8245786"/>
<evidence type="ECO:0000256" key="3">
    <source>
        <dbReference type="ARBA" id="ARBA00022989"/>
    </source>
</evidence>
<dbReference type="PANTHER" id="PTHR12953:SF0">
    <property type="entry name" value="SUN DOMAIN-CONTAINING OSSIFICATION FACTOR"/>
    <property type="match status" value="1"/>
</dbReference>
<protein>
    <recommendedName>
        <fullName evidence="9">SUN domain-containing protein</fullName>
    </recommendedName>
</protein>
<keyword evidence="3 7" id="KW-1133">Transmembrane helix</keyword>
<dbReference type="STRING" id="296587.C1FFP9"/>
<feature type="compositionally biased region" description="Polar residues" evidence="6">
    <location>
        <begin position="137"/>
        <end position="147"/>
    </location>
</feature>
<feature type="compositionally biased region" description="Basic and acidic residues" evidence="6">
    <location>
        <begin position="892"/>
        <end position="908"/>
    </location>
</feature>
<evidence type="ECO:0000256" key="4">
    <source>
        <dbReference type="ARBA" id="ARBA00023136"/>
    </source>
</evidence>
<organism evidence="10 11">
    <name type="scientific">Micromonas commoda (strain RCC299 / NOUM17 / CCMP2709)</name>
    <name type="common">Picoplanktonic green alga</name>
    <dbReference type="NCBI Taxonomy" id="296587"/>
    <lineage>
        <taxon>Eukaryota</taxon>
        <taxon>Viridiplantae</taxon>
        <taxon>Chlorophyta</taxon>
        <taxon>Mamiellophyceae</taxon>
        <taxon>Mamiellales</taxon>
        <taxon>Mamiellaceae</taxon>
        <taxon>Micromonas</taxon>
    </lineage>
</organism>
<dbReference type="Pfam" id="PF07738">
    <property type="entry name" value="Sad1_UNC"/>
    <property type="match status" value="1"/>
</dbReference>
<feature type="compositionally biased region" description="Low complexity" evidence="6">
    <location>
        <begin position="92"/>
        <end position="130"/>
    </location>
</feature>
<feature type="compositionally biased region" description="Low complexity" evidence="6">
    <location>
        <begin position="364"/>
        <end position="375"/>
    </location>
</feature>
<feature type="domain" description="SUN" evidence="9">
    <location>
        <begin position="504"/>
        <end position="670"/>
    </location>
</feature>
<evidence type="ECO:0000256" key="6">
    <source>
        <dbReference type="SAM" id="MobiDB-lite"/>
    </source>
</evidence>
<feature type="compositionally biased region" description="Low complexity" evidence="6">
    <location>
        <begin position="744"/>
        <end position="753"/>
    </location>
</feature>
<dbReference type="RefSeq" id="XP_002507862.1">
    <property type="nucleotide sequence ID" value="XM_002507816.1"/>
</dbReference>
<feature type="transmembrane region" description="Helical" evidence="7">
    <location>
        <begin position="1126"/>
        <end position="1154"/>
    </location>
</feature>
<dbReference type="PROSITE" id="PS51469">
    <property type="entry name" value="SUN"/>
    <property type="match status" value="1"/>
</dbReference>
<evidence type="ECO:0000256" key="5">
    <source>
        <dbReference type="SAM" id="Coils"/>
    </source>
</evidence>
<feature type="coiled-coil region" evidence="5">
    <location>
        <begin position="664"/>
        <end position="694"/>
    </location>
</feature>
<comment type="subcellular location">
    <subcellularLocation>
        <location evidence="1">Endomembrane system</location>
    </subcellularLocation>
</comment>
<keyword evidence="4 7" id="KW-0472">Membrane</keyword>
<feature type="compositionally biased region" description="Polar residues" evidence="6">
    <location>
        <begin position="287"/>
        <end position="298"/>
    </location>
</feature>
<sequence>MRAARGSPRLAAGLTWLALWAAWTVASFPGPRTHPLGPVVGSSWWNGPSSLLPVAAAADATPGDAGAGGLGTTIPSHPGAPGGAGVEDQTKAGSAAAPTSPSSAPRSGAQTEDPVATPTAGEPTGAPPAASSDDHQATVTMVSTSDPAASKPVREADPIAELAASCAIENSFSHDVLRQSNVTLAALGGDAGAGGGRERMVCTTDAEKGSAAFAAAEDARLRREKEARKAKEREAKEKAKIPSLKDFKSDIAAKVSAAKAAKEEPKEHKEPQKDKDKEHKEGHATSIEPNVSDQNATGTDRADAAGEPPAPSPGTDADVNAEGNANRTGSDVAGSISGDANSTATTEEERERRAGAPGTGAPKGAGSAKGAASAAEENRGERRGGGDEKAGGEPASEPERDDAAPDADAVAGAAAGARSSAEPAHPGAAEEDEGGGGGGKIEARSEPPAAPATSATSAPSAPSAPSATPEDQPAAAPAAAPAAGATDGDPAVASAPAAAPAAAAAEEEDPWIMPASAAEGEAFIRQYNYASYANGARVVSSNPESKSAGAALKEDMDSYYLTPCAAKNGRWLTVELSEEAAVTAVTLANYEFHSSGVREFEVWASAAGAHDREEDWRRLGRCRARDGRDVQTFVLPRGHWSKYVRVSMTSHYGRHHFCTLSLLRVHGKDAKQTLEEEMEAINREVAEVEEILNAGDDYEPAGEAVQSGGGSGDDDKPAAEDEVQVADTDSPSEPGAAPEPPIEPSIGTPDGTPTAPPTELPADAGPGATSEAKPPGESDSAGADASAAADDKKEGFFKSWFGKEKEAASKEEAAKEAASKEEAAKEEAAKEARDSPPRPDHALTDPAKEAGSKSRSDEEKEDDGSGSGGEDTVGVEPPASAETAPGSSERSLSSEEAKTATADAREGAEPAAETPTTPPAAEAAAQPIQPTAEEAAAAAAAAQQQQQQPPTVGKDDKPLPAVPKPAVSEQRPSSPENVFSLMAKKIKSLELNQSMFDRYIESLSASYGGRFEDIAQEVNDLEELVANQTSALVELDKALDKATRGAKSDLSVAIERVGRDWAKNARETAADVRDKLASVERRWELYLGLTMFAVATVLGVAAFASGAQAALVLWREGAEPSERARLAAKVTAVACVVAGALSLGCYFAAAWLVFGRMATSVWAAGVQAAGAAFGYLRMNRRT</sequence>
<dbReference type="OrthoDB" id="266334at2759"/>
<feature type="region of interest" description="Disordered" evidence="6">
    <location>
        <begin position="224"/>
        <end position="502"/>
    </location>
</feature>
<feature type="transmembrane region" description="Helical" evidence="7">
    <location>
        <begin position="1085"/>
        <end position="1114"/>
    </location>
</feature>
<evidence type="ECO:0000256" key="2">
    <source>
        <dbReference type="ARBA" id="ARBA00022692"/>
    </source>
</evidence>
<feature type="region of interest" description="Disordered" evidence="6">
    <location>
        <begin position="63"/>
        <end position="154"/>
    </location>
</feature>
<dbReference type="GO" id="GO:0016020">
    <property type="term" value="C:membrane"/>
    <property type="evidence" value="ECO:0007669"/>
    <property type="project" value="InterPro"/>
</dbReference>
<feature type="transmembrane region" description="Helical" evidence="7">
    <location>
        <begin position="1160"/>
        <end position="1178"/>
    </location>
</feature>
<dbReference type="Proteomes" id="UP000002009">
    <property type="component" value="Chromosome 8"/>
</dbReference>
<feature type="compositionally biased region" description="Low complexity" evidence="6">
    <location>
        <begin position="909"/>
        <end position="951"/>
    </location>
</feature>
<feature type="compositionally biased region" description="Basic and acidic residues" evidence="6">
    <location>
        <begin position="804"/>
        <end position="858"/>
    </location>
</feature>
<dbReference type="InterPro" id="IPR012919">
    <property type="entry name" value="SUN_dom"/>
</dbReference>
<feature type="compositionally biased region" description="Low complexity" evidence="6">
    <location>
        <begin position="778"/>
        <end position="788"/>
    </location>
</feature>
<dbReference type="InParanoid" id="C1FFP9"/>
<dbReference type="PANTHER" id="PTHR12953">
    <property type="entry name" value="MEMBRANE PROTEIN CH1 RELATED"/>
    <property type="match status" value="1"/>
</dbReference>
<dbReference type="eggNOG" id="KOG1396">
    <property type="taxonomic scope" value="Eukaryota"/>
</dbReference>
<evidence type="ECO:0000313" key="11">
    <source>
        <dbReference type="Proteomes" id="UP000002009"/>
    </source>
</evidence>
<keyword evidence="5" id="KW-0175">Coiled coil</keyword>
<dbReference type="GO" id="GO:0034975">
    <property type="term" value="P:protein folding in endoplasmic reticulum"/>
    <property type="evidence" value="ECO:0007669"/>
    <property type="project" value="TreeGrafter"/>
</dbReference>
<reference evidence="10 11" key="1">
    <citation type="journal article" date="2009" name="Science">
        <title>Green evolution and dynamic adaptations revealed by genomes of the marine picoeukaryotes Micromonas.</title>
        <authorList>
            <person name="Worden A.Z."/>
            <person name="Lee J.H."/>
            <person name="Mock T."/>
            <person name="Rouze P."/>
            <person name="Simmons M.P."/>
            <person name="Aerts A.L."/>
            <person name="Allen A.E."/>
            <person name="Cuvelier M.L."/>
            <person name="Derelle E."/>
            <person name="Everett M.V."/>
            <person name="Foulon E."/>
            <person name="Grimwood J."/>
            <person name="Gundlach H."/>
            <person name="Henrissat B."/>
            <person name="Napoli C."/>
            <person name="McDonald S.M."/>
            <person name="Parker M.S."/>
            <person name="Rombauts S."/>
            <person name="Salamov A."/>
            <person name="Von Dassow P."/>
            <person name="Badger J.H."/>
            <person name="Coutinho P.M."/>
            <person name="Demir E."/>
            <person name="Dubchak I."/>
            <person name="Gentemann C."/>
            <person name="Eikrem W."/>
            <person name="Gready J.E."/>
            <person name="John U."/>
            <person name="Lanier W."/>
            <person name="Lindquist E.A."/>
            <person name="Lucas S."/>
            <person name="Mayer K.F."/>
            <person name="Moreau H."/>
            <person name="Not F."/>
            <person name="Otillar R."/>
            <person name="Panaud O."/>
            <person name="Pangilinan J."/>
            <person name="Paulsen I."/>
            <person name="Piegu B."/>
            <person name="Poliakov A."/>
            <person name="Robbens S."/>
            <person name="Schmutz J."/>
            <person name="Toulza E."/>
            <person name="Wyss T."/>
            <person name="Zelensky A."/>
            <person name="Zhou K."/>
            <person name="Armbrust E.V."/>
            <person name="Bhattacharya D."/>
            <person name="Goodenough U.W."/>
            <person name="Van de Peer Y."/>
            <person name="Grigoriev I.V."/>
        </authorList>
    </citation>
    <scope>NUCLEOTIDE SEQUENCE [LARGE SCALE GENOMIC DNA]</scope>
    <source>
        <strain evidence="11">RCC299 / NOUM17</strain>
    </source>
</reference>
<feature type="compositionally biased region" description="Low complexity" evidence="6">
    <location>
        <begin position="406"/>
        <end position="427"/>
    </location>
</feature>
<feature type="signal peptide" evidence="8">
    <location>
        <begin position="1"/>
        <end position="26"/>
    </location>
</feature>
<feature type="compositionally biased region" description="Low complexity" evidence="6">
    <location>
        <begin position="451"/>
        <end position="502"/>
    </location>
</feature>
<dbReference type="Gene3D" id="2.60.120.260">
    <property type="entry name" value="Galactose-binding domain-like"/>
    <property type="match status" value="1"/>
</dbReference>
<gene>
    <name evidence="10" type="ORF">MICPUN_60591</name>
</gene>
<dbReference type="GO" id="GO:0012505">
    <property type="term" value="C:endomembrane system"/>
    <property type="evidence" value="ECO:0007669"/>
    <property type="project" value="UniProtKB-SubCell"/>
</dbReference>
<dbReference type="GO" id="GO:0005737">
    <property type="term" value="C:cytoplasm"/>
    <property type="evidence" value="ECO:0007669"/>
    <property type="project" value="TreeGrafter"/>
</dbReference>
<dbReference type="KEGG" id="mis:MICPUN_60591"/>
<feature type="compositionally biased region" description="Basic and acidic residues" evidence="6">
    <location>
        <begin position="376"/>
        <end position="403"/>
    </location>
</feature>
<feature type="region of interest" description="Disordered" evidence="6">
    <location>
        <begin position="699"/>
        <end position="790"/>
    </location>
</feature>
<dbReference type="SUPFAM" id="SSF49785">
    <property type="entry name" value="Galactose-binding domain-like"/>
    <property type="match status" value="1"/>
</dbReference>
<evidence type="ECO:0000256" key="7">
    <source>
        <dbReference type="SAM" id="Phobius"/>
    </source>
</evidence>
<feature type="compositionally biased region" description="Basic and acidic residues" evidence="6">
    <location>
        <begin position="260"/>
        <end position="283"/>
    </location>
</feature>
<proteinExistence type="predicted"/>
<evidence type="ECO:0000259" key="9">
    <source>
        <dbReference type="PROSITE" id="PS51469"/>
    </source>
</evidence>
<keyword evidence="2 7" id="KW-0812">Transmembrane</keyword>
<name>C1FFP9_MICCC</name>